<keyword evidence="1" id="KW-0472">Membrane</keyword>
<dbReference type="eggNOG" id="ENOG502SSUA">
    <property type="taxonomic scope" value="Eukaryota"/>
</dbReference>
<organism evidence="2 3">
    <name type="scientific">Heterobasidion irregulare (strain TC 32-1)</name>
    <dbReference type="NCBI Taxonomy" id="747525"/>
    <lineage>
        <taxon>Eukaryota</taxon>
        <taxon>Fungi</taxon>
        <taxon>Dikarya</taxon>
        <taxon>Basidiomycota</taxon>
        <taxon>Agaricomycotina</taxon>
        <taxon>Agaricomycetes</taxon>
        <taxon>Russulales</taxon>
        <taxon>Bondarzewiaceae</taxon>
        <taxon>Heterobasidion</taxon>
        <taxon>Heterobasidion annosum species complex</taxon>
    </lineage>
</organism>
<protein>
    <submittedName>
        <fullName evidence="2">Uncharacterized protein</fullName>
    </submittedName>
</protein>
<evidence type="ECO:0000313" key="3">
    <source>
        <dbReference type="Proteomes" id="UP000030671"/>
    </source>
</evidence>
<name>W4JWJ1_HETIT</name>
<feature type="transmembrane region" description="Helical" evidence="1">
    <location>
        <begin position="30"/>
        <end position="55"/>
    </location>
</feature>
<dbReference type="HOGENOM" id="CLU_085458_0_0_1"/>
<dbReference type="OrthoDB" id="3006153at2759"/>
<dbReference type="AlphaFoldDB" id="W4JWJ1"/>
<keyword evidence="1" id="KW-1133">Transmembrane helix</keyword>
<dbReference type="RefSeq" id="XP_009549948.1">
    <property type="nucleotide sequence ID" value="XM_009551653.1"/>
</dbReference>
<sequence length="243" mass="26702">MDTSFSKATYFAVPDNDRYPKTSSFTPLKVVGYLLLALATAVSILSFSTDLTAYIPTLRSCSTSMTSPAQGWHVRANVHPSGSGYEPSRSNLILILQRLTKVEPEGFTLSLFSPDVAIDSNGRVLRLSSEDWSALEALAVKARDPERVPTTGSYRNRWRIQQRRSDLPIDQFWLAKDATGPLYPVGVHGYVDGTTALSTPVGDIAELPEDLHALLKLTLEGREDYDRGAKDTTVISKVLALLE</sequence>
<dbReference type="EMBL" id="KI925462">
    <property type="protein sequence ID" value="ETW77933.1"/>
    <property type="molecule type" value="Genomic_DNA"/>
</dbReference>
<reference evidence="2 3" key="1">
    <citation type="journal article" date="2012" name="New Phytol.">
        <title>Insight into trade-off between wood decay and parasitism from the genome of a fungal forest pathogen.</title>
        <authorList>
            <person name="Olson A."/>
            <person name="Aerts A."/>
            <person name="Asiegbu F."/>
            <person name="Belbahri L."/>
            <person name="Bouzid O."/>
            <person name="Broberg A."/>
            <person name="Canback B."/>
            <person name="Coutinho P.M."/>
            <person name="Cullen D."/>
            <person name="Dalman K."/>
            <person name="Deflorio G."/>
            <person name="van Diepen L.T."/>
            <person name="Dunand C."/>
            <person name="Duplessis S."/>
            <person name="Durling M."/>
            <person name="Gonthier P."/>
            <person name="Grimwood J."/>
            <person name="Fossdal C.G."/>
            <person name="Hansson D."/>
            <person name="Henrissat B."/>
            <person name="Hietala A."/>
            <person name="Himmelstrand K."/>
            <person name="Hoffmeister D."/>
            <person name="Hogberg N."/>
            <person name="James T.Y."/>
            <person name="Karlsson M."/>
            <person name="Kohler A."/>
            <person name="Kues U."/>
            <person name="Lee Y.H."/>
            <person name="Lin Y.C."/>
            <person name="Lind M."/>
            <person name="Lindquist E."/>
            <person name="Lombard V."/>
            <person name="Lucas S."/>
            <person name="Lunden K."/>
            <person name="Morin E."/>
            <person name="Murat C."/>
            <person name="Park J."/>
            <person name="Raffaello T."/>
            <person name="Rouze P."/>
            <person name="Salamov A."/>
            <person name="Schmutz J."/>
            <person name="Solheim H."/>
            <person name="Stahlberg J."/>
            <person name="Velez H."/>
            <person name="de Vries R.P."/>
            <person name="Wiebenga A."/>
            <person name="Woodward S."/>
            <person name="Yakovlev I."/>
            <person name="Garbelotto M."/>
            <person name="Martin F."/>
            <person name="Grigoriev I.V."/>
            <person name="Stenlid J."/>
        </authorList>
    </citation>
    <scope>NUCLEOTIDE SEQUENCE [LARGE SCALE GENOMIC DNA]</scope>
    <source>
        <strain evidence="2 3">TC 32-1</strain>
    </source>
</reference>
<accession>W4JWJ1</accession>
<keyword evidence="3" id="KW-1185">Reference proteome</keyword>
<keyword evidence="1" id="KW-0812">Transmembrane</keyword>
<proteinExistence type="predicted"/>
<dbReference type="InParanoid" id="W4JWJ1"/>
<dbReference type="KEGG" id="hir:HETIRDRAFT_420741"/>
<dbReference type="Proteomes" id="UP000030671">
    <property type="component" value="Unassembled WGS sequence"/>
</dbReference>
<evidence type="ECO:0000313" key="2">
    <source>
        <dbReference type="EMBL" id="ETW77933.1"/>
    </source>
</evidence>
<evidence type="ECO:0000256" key="1">
    <source>
        <dbReference type="SAM" id="Phobius"/>
    </source>
</evidence>
<dbReference type="GeneID" id="20673670"/>
<gene>
    <name evidence="2" type="ORF">HETIRDRAFT_420741</name>
</gene>